<comment type="caution">
    <text evidence="2">The sequence shown here is derived from an EMBL/GenBank/DDBJ whole genome shotgun (WGS) entry which is preliminary data.</text>
</comment>
<dbReference type="SUPFAM" id="SSF143100">
    <property type="entry name" value="TTHA1013/TTHA0281-like"/>
    <property type="match status" value="1"/>
</dbReference>
<dbReference type="InterPro" id="IPR031807">
    <property type="entry name" value="HicB-like"/>
</dbReference>
<name>A0A2M6YTT7_9BACT</name>
<accession>A0A2M6YTT7</accession>
<dbReference type="Gene3D" id="3.30.160.250">
    <property type="match status" value="1"/>
</dbReference>
<dbReference type="Proteomes" id="UP000230184">
    <property type="component" value="Unassembled WGS sequence"/>
</dbReference>
<dbReference type="EMBL" id="PEWY01000106">
    <property type="protein sequence ID" value="PIU36891.1"/>
    <property type="molecule type" value="Genomic_DNA"/>
</dbReference>
<dbReference type="PANTHER" id="PTHR34504:SF4">
    <property type="entry name" value="ANTITOXIN HICB"/>
    <property type="match status" value="1"/>
</dbReference>
<reference evidence="3" key="1">
    <citation type="submission" date="2017-09" db="EMBL/GenBank/DDBJ databases">
        <title>Depth-based differentiation of microbial function through sediment-hosted aquifers and enrichment of novel symbionts in the deep terrestrial subsurface.</title>
        <authorList>
            <person name="Probst A.J."/>
            <person name="Ladd B."/>
            <person name="Jarett J.K."/>
            <person name="Geller-Mcgrath D.E."/>
            <person name="Sieber C.M.K."/>
            <person name="Emerson J.B."/>
            <person name="Anantharaman K."/>
            <person name="Thomas B.C."/>
            <person name="Malmstrom R."/>
            <person name="Stieglmeier M."/>
            <person name="Klingl A."/>
            <person name="Woyke T."/>
            <person name="Ryan C.M."/>
            <person name="Banfield J.F."/>
        </authorList>
    </citation>
    <scope>NUCLEOTIDE SEQUENCE [LARGE SCALE GENOMIC DNA]</scope>
</reference>
<dbReference type="AlphaFoldDB" id="A0A2M6YTT7"/>
<dbReference type="InterPro" id="IPR035069">
    <property type="entry name" value="TTHA1013/TTHA0281-like"/>
</dbReference>
<dbReference type="InterPro" id="IPR051404">
    <property type="entry name" value="TA_system_antitoxin"/>
</dbReference>
<evidence type="ECO:0000259" key="1">
    <source>
        <dbReference type="Pfam" id="PF15919"/>
    </source>
</evidence>
<dbReference type="PANTHER" id="PTHR34504">
    <property type="entry name" value="ANTITOXIN HICB"/>
    <property type="match status" value="1"/>
</dbReference>
<organism evidence="2 3">
    <name type="scientific">Candidatus Roizmanbacteria bacterium CG07_land_8_20_14_0_80_34_15</name>
    <dbReference type="NCBI Taxonomy" id="1974849"/>
    <lineage>
        <taxon>Bacteria</taxon>
        <taxon>Candidatus Roizmaniibacteriota</taxon>
    </lineage>
</organism>
<evidence type="ECO:0000313" key="2">
    <source>
        <dbReference type="EMBL" id="PIU36891.1"/>
    </source>
</evidence>
<evidence type="ECO:0000313" key="3">
    <source>
        <dbReference type="Proteomes" id="UP000230184"/>
    </source>
</evidence>
<sequence>MTKILNFKIIIEQDEDKNFIVSVPSVPGCYSEGKNYEEALKNIKETLELCLEEAKENPKYSEKIVFPNKQSKQNFIGVVDLPIRFAY</sequence>
<feature type="domain" description="HicB-like antitoxin of toxin-antitoxin system" evidence="1">
    <location>
        <begin position="7"/>
        <end position="59"/>
    </location>
</feature>
<proteinExistence type="predicted"/>
<gene>
    <name evidence="2" type="ORF">COT02_03655</name>
</gene>
<dbReference type="Pfam" id="PF15919">
    <property type="entry name" value="HicB_lk_antitox"/>
    <property type="match status" value="1"/>
</dbReference>
<protein>
    <recommendedName>
        <fullName evidence="1">HicB-like antitoxin of toxin-antitoxin system domain-containing protein</fullName>
    </recommendedName>
</protein>